<organism evidence="1 2">
    <name type="scientific">Erwinia persicina</name>
    <dbReference type="NCBI Taxonomy" id="55211"/>
    <lineage>
        <taxon>Bacteria</taxon>
        <taxon>Pseudomonadati</taxon>
        <taxon>Pseudomonadota</taxon>
        <taxon>Gammaproteobacteria</taxon>
        <taxon>Enterobacterales</taxon>
        <taxon>Erwiniaceae</taxon>
        <taxon>Erwinia</taxon>
    </lineage>
</organism>
<dbReference type="Proteomes" id="UP000306393">
    <property type="component" value="Unassembled WGS sequence"/>
</dbReference>
<dbReference type="AlphaFoldDB" id="A0A4V5U6N4"/>
<sequence length="177" mass="20350">MIFGDPYRFAIWVESIPQWSDSYKNGFFYFFVNGNMYPEDVRTSTLDVDFYDVIDEKNALISLPCNDEIFNAPTNEAFDALFKLAYPESTQDDEYPEQVFDFCASPTIINDSGAYFFAVSNESSVRIVGGKITKLVDGDNGRVWENIERPLIEDITIPKNEISEIITNLKKYSTYLF</sequence>
<dbReference type="Pfam" id="PF15593">
    <property type="entry name" value="Imm42"/>
    <property type="match status" value="1"/>
</dbReference>
<name>A0A4V5U6N4_9GAMM</name>
<evidence type="ECO:0008006" key="3">
    <source>
        <dbReference type="Google" id="ProtNLM"/>
    </source>
</evidence>
<reference evidence="1 2" key="1">
    <citation type="journal article" date="2019" name="Sci. Rep.">
        <title>Differences in resource use lead to coexistence of seed-transmitted microbial populations.</title>
        <authorList>
            <person name="Torres-Cortes G."/>
            <person name="Garcia B.J."/>
            <person name="Compant S."/>
            <person name="Rezki S."/>
            <person name="Jones P."/>
            <person name="Preveaux A."/>
            <person name="Briand M."/>
            <person name="Roulet A."/>
            <person name="Bouchez O."/>
            <person name="Jacobson D."/>
            <person name="Barret M."/>
        </authorList>
    </citation>
    <scope>NUCLEOTIDE SEQUENCE [LARGE SCALE GENOMIC DNA]</scope>
    <source>
        <strain evidence="1 2">CFBP13511</strain>
    </source>
</reference>
<dbReference type="RefSeq" id="WP_137270317.1">
    <property type="nucleotide sequence ID" value="NZ_QGAC01000085.1"/>
</dbReference>
<proteinExistence type="predicted"/>
<dbReference type="InterPro" id="IPR028958">
    <property type="entry name" value="Imm42"/>
</dbReference>
<evidence type="ECO:0000313" key="1">
    <source>
        <dbReference type="EMBL" id="TKJ78897.1"/>
    </source>
</evidence>
<dbReference type="OrthoDB" id="9011866at2"/>
<comment type="caution">
    <text evidence="1">The sequence shown here is derived from an EMBL/GenBank/DDBJ whole genome shotgun (WGS) entry which is preliminary data.</text>
</comment>
<evidence type="ECO:0000313" key="2">
    <source>
        <dbReference type="Proteomes" id="UP000306393"/>
    </source>
</evidence>
<dbReference type="EMBL" id="QGAC01000085">
    <property type="protein sequence ID" value="TKJ78897.1"/>
    <property type="molecule type" value="Genomic_DNA"/>
</dbReference>
<gene>
    <name evidence="1" type="ORF">EpCFBP13511_24590</name>
</gene>
<accession>A0A4V5U6N4</accession>
<protein>
    <recommendedName>
        <fullName evidence="3">Immunity protein 42</fullName>
    </recommendedName>
</protein>